<reference evidence="1" key="1">
    <citation type="submission" date="2018-02" db="EMBL/GenBank/DDBJ databases">
        <title>Rhizophora mucronata_Transcriptome.</title>
        <authorList>
            <person name="Meera S.P."/>
            <person name="Sreeshan A."/>
            <person name="Augustine A."/>
        </authorList>
    </citation>
    <scope>NUCLEOTIDE SEQUENCE</scope>
    <source>
        <tissue evidence="1">Leaf</tissue>
    </source>
</reference>
<sequence length="35" mass="4283">MHKINGMYLYQHVIVKILFEHDLHFTMSLYMKGML</sequence>
<dbReference type="EMBL" id="GGEC01066835">
    <property type="protein sequence ID" value="MBX47319.1"/>
    <property type="molecule type" value="Transcribed_RNA"/>
</dbReference>
<name>A0A2P2NY28_RHIMU</name>
<proteinExistence type="predicted"/>
<accession>A0A2P2NY28</accession>
<protein>
    <submittedName>
        <fullName evidence="1">Uncharacterized protein</fullName>
    </submittedName>
</protein>
<dbReference type="AlphaFoldDB" id="A0A2P2NY28"/>
<evidence type="ECO:0000313" key="1">
    <source>
        <dbReference type="EMBL" id="MBX47319.1"/>
    </source>
</evidence>
<organism evidence="1">
    <name type="scientific">Rhizophora mucronata</name>
    <name type="common">Asiatic mangrove</name>
    <dbReference type="NCBI Taxonomy" id="61149"/>
    <lineage>
        <taxon>Eukaryota</taxon>
        <taxon>Viridiplantae</taxon>
        <taxon>Streptophyta</taxon>
        <taxon>Embryophyta</taxon>
        <taxon>Tracheophyta</taxon>
        <taxon>Spermatophyta</taxon>
        <taxon>Magnoliopsida</taxon>
        <taxon>eudicotyledons</taxon>
        <taxon>Gunneridae</taxon>
        <taxon>Pentapetalae</taxon>
        <taxon>rosids</taxon>
        <taxon>fabids</taxon>
        <taxon>Malpighiales</taxon>
        <taxon>Rhizophoraceae</taxon>
        <taxon>Rhizophora</taxon>
    </lineage>
</organism>